<dbReference type="Gene3D" id="3.40.605.10">
    <property type="entry name" value="Aldehyde Dehydrogenase, Chain A, domain 1"/>
    <property type="match status" value="1"/>
</dbReference>
<dbReference type="FunFam" id="3.40.309.10:FF:000012">
    <property type="entry name" value="Betaine aldehyde dehydrogenase"/>
    <property type="match status" value="1"/>
</dbReference>
<dbReference type="PROSITE" id="PS00070">
    <property type="entry name" value="ALDEHYDE_DEHYDR_CYS"/>
    <property type="match status" value="1"/>
</dbReference>
<keyword evidence="2" id="KW-0560">Oxidoreductase</keyword>
<reference evidence="6" key="1">
    <citation type="submission" date="2020-10" db="EMBL/GenBank/DDBJ databases">
        <title>Microbiome of the Black Sea water column analyzed by genome centric metagenomics.</title>
        <authorList>
            <person name="Cabello-Yeves P.J."/>
            <person name="Callieri C."/>
            <person name="Picazo A."/>
            <person name="Mehrshad M."/>
            <person name="Haro-Moreno J.M."/>
            <person name="Roda-Garcia J."/>
            <person name="Dzembekova N."/>
            <person name="Slabakova V."/>
            <person name="Slabakova N."/>
            <person name="Moncheva S."/>
            <person name="Rodriguez-Valera F."/>
        </authorList>
    </citation>
    <scope>NUCLEOTIDE SEQUENCE</scope>
    <source>
        <strain evidence="6">BS307-5m-G5</strain>
    </source>
</reference>
<dbReference type="GO" id="GO:0004029">
    <property type="term" value="F:aldehyde dehydrogenase (NAD+) activity"/>
    <property type="evidence" value="ECO:0007669"/>
    <property type="project" value="UniProtKB-EC"/>
</dbReference>
<evidence type="ECO:0000256" key="4">
    <source>
        <dbReference type="ARBA" id="ARBA00049194"/>
    </source>
</evidence>
<organism evidence="6 7">
    <name type="scientific">PS1 clade bacterium</name>
    <dbReference type="NCBI Taxonomy" id="2175152"/>
    <lineage>
        <taxon>Bacteria</taxon>
        <taxon>Pseudomonadati</taxon>
        <taxon>Pseudomonadota</taxon>
        <taxon>Alphaproteobacteria</taxon>
        <taxon>PS1 clade</taxon>
    </lineage>
</organism>
<dbReference type="InterPro" id="IPR016163">
    <property type="entry name" value="Ald_DH_C"/>
</dbReference>
<gene>
    <name evidence="6" type="ORF">ISQ19_01990</name>
</gene>
<accession>A0A937HGX2</accession>
<evidence type="ECO:0000259" key="5">
    <source>
        <dbReference type="Pfam" id="PF00171"/>
    </source>
</evidence>
<dbReference type="InterPro" id="IPR015590">
    <property type="entry name" value="Aldehyde_DH_dom"/>
</dbReference>
<dbReference type="PANTHER" id="PTHR42804:SF1">
    <property type="entry name" value="ALDEHYDE DEHYDROGENASE-RELATED"/>
    <property type="match status" value="1"/>
</dbReference>
<dbReference type="Proteomes" id="UP000785783">
    <property type="component" value="Unassembled WGS sequence"/>
</dbReference>
<dbReference type="Pfam" id="PF00171">
    <property type="entry name" value="Aldedh"/>
    <property type="match status" value="1"/>
</dbReference>
<evidence type="ECO:0000313" key="7">
    <source>
        <dbReference type="Proteomes" id="UP000785783"/>
    </source>
</evidence>
<proteinExistence type="inferred from homology"/>
<dbReference type="SUPFAM" id="SSF53720">
    <property type="entry name" value="ALDH-like"/>
    <property type="match status" value="1"/>
</dbReference>
<comment type="similarity">
    <text evidence="1">Belongs to the aldehyde dehydrogenase family.</text>
</comment>
<comment type="catalytic activity">
    <reaction evidence="4">
        <text>an aldehyde + NAD(+) + H2O = a carboxylate + NADH + 2 H(+)</text>
        <dbReference type="Rhea" id="RHEA:16185"/>
        <dbReference type="ChEBI" id="CHEBI:15377"/>
        <dbReference type="ChEBI" id="CHEBI:15378"/>
        <dbReference type="ChEBI" id="CHEBI:17478"/>
        <dbReference type="ChEBI" id="CHEBI:29067"/>
        <dbReference type="ChEBI" id="CHEBI:57540"/>
        <dbReference type="ChEBI" id="CHEBI:57945"/>
        <dbReference type="EC" id="1.2.1.3"/>
    </reaction>
</comment>
<dbReference type="PANTHER" id="PTHR42804">
    <property type="entry name" value="ALDEHYDE DEHYDROGENASE"/>
    <property type="match status" value="1"/>
</dbReference>
<dbReference type="InterPro" id="IPR016161">
    <property type="entry name" value="Ald_DH/histidinol_DH"/>
</dbReference>
<name>A0A937HGX2_9PROT</name>
<evidence type="ECO:0000256" key="3">
    <source>
        <dbReference type="ARBA" id="ARBA00024226"/>
    </source>
</evidence>
<sequence length="477" mass="50535">MENCLKFYIDGQWVDPVDPKPFDVINPANEQVIGQIMMGNAEDLNKAVAAAKKAFPSFSQTSVKERLDLLDAIMAAYQNRYDEVVETISAEMGAPMWLSKAAQAAMGLAHLGTVRGILENYEFEKTQGTTLIRKEPVGVCGLITPWNWPINQIACKVAPALAAGCTMVLKPSEVAPLNAALWAEILDEAGVPAGVFNLVNGDGPIVGEAMSQHPDIDMMSFTGSTRAGIAVAKSSADSVKRVAQELGGKSANIILDDADFNSAVAAGVQSCFMNSGQSCNAPTRMLVPADRHDEVVEIAKAAAEQVKVGDPNADDTTIGPVVSEVQFEKIQGLIQTAIDEGTELVTGGTGKPDGLNAGYYVKPTIFANVTNDMTIAREEVFGPVLSILKYNSEEEAIEIANDTVYGLSGYVQAGSTERAAEVANQLRTGNVHLNGAGADPMAPFGGYKQSGNGREWGEHGFEDFLETKAVMGAVAAE</sequence>
<protein>
    <recommendedName>
        <fullName evidence="3">aldehyde dehydrogenase (NAD(+))</fullName>
        <ecNumber evidence="3">1.2.1.3</ecNumber>
    </recommendedName>
</protein>
<feature type="domain" description="Aldehyde dehydrogenase" evidence="5">
    <location>
        <begin position="13"/>
        <end position="470"/>
    </location>
</feature>
<dbReference type="Gene3D" id="3.40.309.10">
    <property type="entry name" value="Aldehyde Dehydrogenase, Chain A, domain 2"/>
    <property type="match status" value="1"/>
</dbReference>
<evidence type="ECO:0000256" key="1">
    <source>
        <dbReference type="ARBA" id="ARBA00009986"/>
    </source>
</evidence>
<dbReference type="InterPro" id="IPR016162">
    <property type="entry name" value="Ald_DH_N"/>
</dbReference>
<dbReference type="InterPro" id="IPR016160">
    <property type="entry name" value="Ald_DH_CS_CYS"/>
</dbReference>
<evidence type="ECO:0000313" key="6">
    <source>
        <dbReference type="EMBL" id="MBL6761447.1"/>
    </source>
</evidence>
<comment type="caution">
    <text evidence="6">The sequence shown here is derived from an EMBL/GenBank/DDBJ whole genome shotgun (WGS) entry which is preliminary data.</text>
</comment>
<dbReference type="EMBL" id="JADHOK010000013">
    <property type="protein sequence ID" value="MBL6761447.1"/>
    <property type="molecule type" value="Genomic_DNA"/>
</dbReference>
<dbReference type="FunFam" id="3.40.605.10:FF:000007">
    <property type="entry name" value="NAD/NADP-dependent betaine aldehyde dehydrogenase"/>
    <property type="match status" value="1"/>
</dbReference>
<dbReference type="CDD" id="cd07138">
    <property type="entry name" value="ALDH_CddD_SSP0762"/>
    <property type="match status" value="1"/>
</dbReference>
<evidence type="ECO:0000256" key="2">
    <source>
        <dbReference type="ARBA" id="ARBA00023002"/>
    </source>
</evidence>
<dbReference type="EC" id="1.2.1.3" evidence="3"/>
<dbReference type="AlphaFoldDB" id="A0A937HGX2"/>